<dbReference type="SUPFAM" id="SSF52821">
    <property type="entry name" value="Rhodanese/Cell cycle control phosphatase"/>
    <property type="match status" value="1"/>
</dbReference>
<dbReference type="InterPro" id="IPR036873">
    <property type="entry name" value="Rhodanese-like_dom_sf"/>
</dbReference>
<dbReference type="STRING" id="516051.VC82_1610"/>
<dbReference type="SMART" id="SM00450">
    <property type="entry name" value="RHOD"/>
    <property type="match status" value="1"/>
</dbReference>
<dbReference type="PROSITE" id="PS51257">
    <property type="entry name" value="PROKAR_LIPOPROTEIN"/>
    <property type="match status" value="1"/>
</dbReference>
<evidence type="ECO:0000259" key="2">
    <source>
        <dbReference type="PROSITE" id="PS50206"/>
    </source>
</evidence>
<keyword evidence="1" id="KW-0732">Signal</keyword>
<organism evidence="3 4">
    <name type="scientific">Flagellimonas lutaonensis</name>
    <dbReference type="NCBI Taxonomy" id="516051"/>
    <lineage>
        <taxon>Bacteria</taxon>
        <taxon>Pseudomonadati</taxon>
        <taxon>Bacteroidota</taxon>
        <taxon>Flavobacteriia</taxon>
        <taxon>Flavobacteriales</taxon>
        <taxon>Flavobacteriaceae</taxon>
        <taxon>Flagellimonas</taxon>
    </lineage>
</organism>
<name>A0A0D5YTN8_9FLAO</name>
<dbReference type="InterPro" id="IPR001763">
    <property type="entry name" value="Rhodanese-like_dom"/>
</dbReference>
<feature type="domain" description="Rhodanese" evidence="2">
    <location>
        <begin position="38"/>
        <end position="122"/>
    </location>
</feature>
<dbReference type="Gene3D" id="3.40.250.10">
    <property type="entry name" value="Rhodanese-like domain"/>
    <property type="match status" value="1"/>
</dbReference>
<dbReference type="Proteomes" id="UP000032726">
    <property type="component" value="Chromosome"/>
</dbReference>
<evidence type="ECO:0000313" key="4">
    <source>
        <dbReference type="Proteomes" id="UP000032726"/>
    </source>
</evidence>
<evidence type="ECO:0000256" key="1">
    <source>
        <dbReference type="SAM" id="SignalP"/>
    </source>
</evidence>
<dbReference type="RefSeq" id="WP_052698966.1">
    <property type="nucleotide sequence ID" value="NZ_CP011071.1"/>
</dbReference>
<sequence>MRPAFVCALLLFLGLSCKSQGEPSISVIDKATMQAQVIGKDVQLIDVRTPQEYEAGHIDDALNFDIKNQPLFKEKIGTLDKDKPVYLYCKMGGRSARAAALLKEMGFKEIYDYSGGYDEWSSQ</sequence>
<reference evidence="3 4" key="1">
    <citation type="submission" date="2015-03" db="EMBL/GenBank/DDBJ databases">
        <title>Complete genome sequence of Muricauda lutaonensis CC-HSB-11T, isolated from a coastal hot spring.</title>
        <authorList>
            <person name="Kim K.M."/>
        </authorList>
    </citation>
    <scope>NUCLEOTIDE SEQUENCE [LARGE SCALE GENOMIC DNA]</scope>
    <source>
        <strain evidence="3 4">CC-HSB-11</strain>
    </source>
</reference>
<dbReference type="CDD" id="cd00158">
    <property type="entry name" value="RHOD"/>
    <property type="match status" value="1"/>
</dbReference>
<dbReference type="KEGG" id="mlt:VC82_1610"/>
<keyword evidence="4" id="KW-1185">Reference proteome</keyword>
<dbReference type="PANTHER" id="PTHR43031">
    <property type="entry name" value="FAD-DEPENDENT OXIDOREDUCTASE"/>
    <property type="match status" value="1"/>
</dbReference>
<dbReference type="Pfam" id="PF00581">
    <property type="entry name" value="Rhodanese"/>
    <property type="match status" value="1"/>
</dbReference>
<dbReference type="EMBL" id="CP011071">
    <property type="protein sequence ID" value="AKA35228.1"/>
    <property type="molecule type" value="Genomic_DNA"/>
</dbReference>
<evidence type="ECO:0000313" key="3">
    <source>
        <dbReference type="EMBL" id="AKA35228.1"/>
    </source>
</evidence>
<protein>
    <submittedName>
        <fullName evidence="3">Thioredoxin family protein</fullName>
    </submittedName>
</protein>
<feature type="chain" id="PRO_5002299942" evidence="1">
    <location>
        <begin position="22"/>
        <end position="123"/>
    </location>
</feature>
<proteinExistence type="predicted"/>
<dbReference type="HOGENOM" id="CLU_089574_1_6_10"/>
<dbReference type="AlphaFoldDB" id="A0A0D5YTN8"/>
<feature type="signal peptide" evidence="1">
    <location>
        <begin position="1"/>
        <end position="21"/>
    </location>
</feature>
<dbReference type="InterPro" id="IPR050229">
    <property type="entry name" value="GlpE_sulfurtransferase"/>
</dbReference>
<dbReference type="OrthoDB" id="9808735at2"/>
<dbReference type="PANTHER" id="PTHR43031:SF18">
    <property type="entry name" value="RHODANESE-RELATED SULFURTRANSFERASES"/>
    <property type="match status" value="1"/>
</dbReference>
<accession>A0A0D5YTN8</accession>
<dbReference type="PROSITE" id="PS50206">
    <property type="entry name" value="RHODANESE_3"/>
    <property type="match status" value="1"/>
</dbReference>
<gene>
    <name evidence="3" type="ORF">VC82_1610</name>
</gene>